<feature type="transmembrane region" description="Helical" evidence="1">
    <location>
        <begin position="12"/>
        <end position="29"/>
    </location>
</feature>
<dbReference type="EMBL" id="UINC01031229">
    <property type="protein sequence ID" value="SVB16948.1"/>
    <property type="molecule type" value="Genomic_DNA"/>
</dbReference>
<evidence type="ECO:0000313" key="2">
    <source>
        <dbReference type="EMBL" id="SVB16948.1"/>
    </source>
</evidence>
<sequence length="80" mass="9360">MERERKFRQAAFVYLHVAILYEASAYVMLRSGLLPPRLGPPWIWLVAGTVVAATVFMGLYRWRNVWFARIVWGMHGLRLP</sequence>
<keyword evidence="1" id="KW-0812">Transmembrane</keyword>
<evidence type="ECO:0000256" key="1">
    <source>
        <dbReference type="SAM" id="Phobius"/>
    </source>
</evidence>
<organism evidence="2">
    <name type="scientific">marine metagenome</name>
    <dbReference type="NCBI Taxonomy" id="408172"/>
    <lineage>
        <taxon>unclassified sequences</taxon>
        <taxon>metagenomes</taxon>
        <taxon>ecological metagenomes</taxon>
    </lineage>
</organism>
<feature type="non-terminal residue" evidence="2">
    <location>
        <position position="80"/>
    </location>
</feature>
<name>A0A382BSZ8_9ZZZZ</name>
<keyword evidence="1" id="KW-0472">Membrane</keyword>
<feature type="transmembrane region" description="Helical" evidence="1">
    <location>
        <begin position="41"/>
        <end position="60"/>
    </location>
</feature>
<protein>
    <submittedName>
        <fullName evidence="2">Uncharacterized protein</fullName>
    </submittedName>
</protein>
<accession>A0A382BSZ8</accession>
<keyword evidence="1" id="KW-1133">Transmembrane helix</keyword>
<dbReference type="AlphaFoldDB" id="A0A382BSZ8"/>
<proteinExistence type="predicted"/>
<gene>
    <name evidence="2" type="ORF">METZ01_LOCUS169802</name>
</gene>
<reference evidence="2" key="1">
    <citation type="submission" date="2018-05" db="EMBL/GenBank/DDBJ databases">
        <authorList>
            <person name="Lanie J.A."/>
            <person name="Ng W.-L."/>
            <person name="Kazmierczak K.M."/>
            <person name="Andrzejewski T.M."/>
            <person name="Davidsen T.M."/>
            <person name="Wayne K.J."/>
            <person name="Tettelin H."/>
            <person name="Glass J.I."/>
            <person name="Rusch D."/>
            <person name="Podicherti R."/>
            <person name="Tsui H.-C.T."/>
            <person name="Winkler M.E."/>
        </authorList>
    </citation>
    <scope>NUCLEOTIDE SEQUENCE</scope>
</reference>